<evidence type="ECO:0000313" key="8">
    <source>
        <dbReference type="EMBL" id="URN94815.1"/>
    </source>
</evidence>
<dbReference type="PROSITE" id="PS51257">
    <property type="entry name" value="PROKAR_LIPOPROTEIN"/>
    <property type="match status" value="1"/>
</dbReference>
<organism evidence="8 9">
    <name type="scientific">Candidatus Pristimantibacillus lignocellulolyticus</name>
    <dbReference type="NCBI Taxonomy" id="2994561"/>
    <lineage>
        <taxon>Bacteria</taxon>
        <taxon>Bacillati</taxon>
        <taxon>Bacillota</taxon>
        <taxon>Bacilli</taxon>
        <taxon>Bacillales</taxon>
        <taxon>Paenibacillaceae</taxon>
        <taxon>Candidatus Pristimantibacillus</taxon>
    </lineage>
</organism>
<comment type="similarity">
    <text evidence="2">Belongs to the bacterial solute-binding protein SsuA/TauA family.</text>
</comment>
<dbReference type="FunFam" id="3.40.190.10:FF:000050">
    <property type="entry name" value="Sulfonate ABC transporter substrate-binding protein"/>
    <property type="match status" value="1"/>
</dbReference>
<dbReference type="InterPro" id="IPR001638">
    <property type="entry name" value="Solute-binding_3/MltF_N"/>
</dbReference>
<dbReference type="SUPFAM" id="SSF53850">
    <property type="entry name" value="Periplasmic binding protein-like II"/>
    <property type="match status" value="1"/>
</dbReference>
<dbReference type="SMART" id="SM00062">
    <property type="entry name" value="PBPb"/>
    <property type="match status" value="1"/>
</dbReference>
<dbReference type="KEGG" id="plig:NAG76_00710"/>
<sequence>MTSKSFKKSGLFVLALIITLVGLTACGKSSDNSNKAVEVNITVNGGLNLLSIAKSKGWFEDEFATLNATVKWHEFQSSVPLLEGLVSDRIDFSFIGDGTVVTGKAANTPFTVISATGVEGNQNSILVKPDSDIQSIPDLKGKQIALAKGSSAHIFLVKALEKNGMSESDVKIVQLQPDEANAAFQAGQVDAWGTWDPYVTIETSADRARIVESVKTMNFVAPAVMIGRDKFLKENPELAAAYLRVYQKAVDWVKENTDEAAEILATERKMDKALVKTLLENTNYINEPITTDIAAAIQTTADILFATGTVTTQLDVNKNVFDNSYYEASKK</sequence>
<dbReference type="Proteomes" id="UP001056756">
    <property type="component" value="Chromosome"/>
</dbReference>
<comment type="subcellular location">
    <subcellularLocation>
        <location evidence="1">Periplasm</location>
    </subcellularLocation>
</comment>
<dbReference type="PANTHER" id="PTHR30024:SF42">
    <property type="entry name" value="ALIPHATIC SULFONATES-BINDING PROTEIN-RELATED"/>
    <property type="match status" value="1"/>
</dbReference>
<feature type="domain" description="Solute-binding protein family 3/N-terminal" evidence="7">
    <location>
        <begin position="38"/>
        <end position="256"/>
    </location>
</feature>
<accession>A0A9J6ZFK1</accession>
<dbReference type="InterPro" id="IPR010067">
    <property type="entry name" value="ABC_SsuA_sub-bd"/>
</dbReference>
<proteinExistence type="inferred from homology"/>
<evidence type="ECO:0000256" key="6">
    <source>
        <dbReference type="ARBA" id="ARBA00070228"/>
    </source>
</evidence>
<dbReference type="InterPro" id="IPR015168">
    <property type="entry name" value="SsuA/THI5"/>
</dbReference>
<evidence type="ECO:0000256" key="3">
    <source>
        <dbReference type="ARBA" id="ARBA00022448"/>
    </source>
</evidence>
<keyword evidence="4" id="KW-0732">Signal</keyword>
<evidence type="ECO:0000256" key="1">
    <source>
        <dbReference type="ARBA" id="ARBA00004418"/>
    </source>
</evidence>
<evidence type="ECO:0000256" key="2">
    <source>
        <dbReference type="ARBA" id="ARBA00010742"/>
    </source>
</evidence>
<keyword evidence="3" id="KW-0813">Transport</keyword>
<dbReference type="PANTHER" id="PTHR30024">
    <property type="entry name" value="ALIPHATIC SULFONATES-BINDING PROTEIN-RELATED"/>
    <property type="match status" value="1"/>
</dbReference>
<evidence type="ECO:0000256" key="5">
    <source>
        <dbReference type="ARBA" id="ARBA00055538"/>
    </source>
</evidence>
<dbReference type="NCBIfam" id="TIGR01728">
    <property type="entry name" value="SsuA_fam"/>
    <property type="match status" value="1"/>
</dbReference>
<gene>
    <name evidence="8" type="ORF">NAG76_00710</name>
</gene>
<dbReference type="GO" id="GO:0016020">
    <property type="term" value="C:membrane"/>
    <property type="evidence" value="ECO:0007669"/>
    <property type="project" value="InterPro"/>
</dbReference>
<evidence type="ECO:0000313" key="9">
    <source>
        <dbReference type="Proteomes" id="UP001056756"/>
    </source>
</evidence>
<dbReference type="EMBL" id="CP097899">
    <property type="protein sequence ID" value="URN94815.1"/>
    <property type="molecule type" value="Genomic_DNA"/>
</dbReference>
<evidence type="ECO:0000256" key="4">
    <source>
        <dbReference type="ARBA" id="ARBA00022729"/>
    </source>
</evidence>
<protein>
    <recommendedName>
        <fullName evidence="6">Putative aliphatic sulfonates-binding protein</fullName>
    </recommendedName>
</protein>
<dbReference type="GO" id="GO:0042597">
    <property type="term" value="C:periplasmic space"/>
    <property type="evidence" value="ECO:0007669"/>
    <property type="project" value="UniProtKB-SubCell"/>
</dbReference>
<dbReference type="Gene3D" id="3.40.190.10">
    <property type="entry name" value="Periplasmic binding protein-like II"/>
    <property type="match status" value="2"/>
</dbReference>
<name>A0A9J6ZFK1_9BACL</name>
<dbReference type="AlphaFoldDB" id="A0A9J6ZFK1"/>
<comment type="function">
    <text evidence="5">Part of a binding-protein-dependent transport system for aliphatic sulfonates. Putative binding protein.</text>
</comment>
<reference evidence="8" key="1">
    <citation type="submission" date="2022-05" db="EMBL/GenBank/DDBJ databases">
        <title>Novel bacterial taxa in a minimal lignocellulolytic consortium and its capacity to transform plastics disclosed by genome-resolved metagenomics.</title>
        <authorList>
            <person name="Rodriguez C.A.D."/>
            <person name="Diaz-Garcia L."/>
            <person name="Herrera K."/>
            <person name="Tarazona N.A."/>
            <person name="Sproer C."/>
            <person name="Overmann J."/>
            <person name="Jimenez D.J."/>
        </authorList>
    </citation>
    <scope>NUCLEOTIDE SEQUENCE</scope>
    <source>
        <strain evidence="8">MAG5</strain>
    </source>
</reference>
<dbReference type="Pfam" id="PF09084">
    <property type="entry name" value="NMT1"/>
    <property type="match status" value="1"/>
</dbReference>
<evidence type="ECO:0000259" key="7">
    <source>
        <dbReference type="SMART" id="SM00062"/>
    </source>
</evidence>
<dbReference type="GO" id="GO:0042626">
    <property type="term" value="F:ATPase-coupled transmembrane transporter activity"/>
    <property type="evidence" value="ECO:0007669"/>
    <property type="project" value="InterPro"/>
</dbReference>